<name>A0A386KHA2_9CAUD</name>
<proteinExistence type="predicted"/>
<dbReference type="EMBL" id="MH779515">
    <property type="protein sequence ID" value="AYD84690.1"/>
    <property type="molecule type" value="Genomic_DNA"/>
</dbReference>
<gene>
    <name evidence="1" type="primary">37</name>
    <name evidence="1" type="ORF">SEA_SWEETS_37</name>
</gene>
<reference evidence="2" key="1">
    <citation type="submission" date="2018-08" db="EMBL/GenBank/DDBJ databases">
        <authorList>
            <person name="Pope W.H."/>
            <person name="Garlena R.A."/>
            <person name="Russell D.A."/>
            <person name="Jacobs-Sera D."/>
            <person name="Hatfull G.F."/>
        </authorList>
    </citation>
    <scope>NUCLEOTIDE SEQUENCE [LARGE SCALE GENOMIC DNA]</scope>
</reference>
<accession>A0A386KHA2</accession>
<organism evidence="1 2">
    <name type="scientific">Mycobacterium phage Sweets</name>
    <dbReference type="NCBI Taxonomy" id="2315545"/>
    <lineage>
        <taxon>Viruses</taxon>
        <taxon>Duplodnaviria</taxon>
        <taxon>Heunggongvirae</taxon>
        <taxon>Uroviricota</taxon>
        <taxon>Caudoviricetes</taxon>
        <taxon>Gclasvirinae</taxon>
        <taxon>Liefievirus</taxon>
        <taxon>Liefievirus halo</taxon>
        <taxon>Mycobacterium virus Halo</taxon>
    </lineage>
</organism>
<evidence type="ECO:0000313" key="2">
    <source>
        <dbReference type="Proteomes" id="UP000278863"/>
    </source>
</evidence>
<evidence type="ECO:0000313" key="1">
    <source>
        <dbReference type="EMBL" id="AYD84690.1"/>
    </source>
</evidence>
<dbReference type="Proteomes" id="UP000278863">
    <property type="component" value="Segment"/>
</dbReference>
<protein>
    <submittedName>
        <fullName evidence="1">Uncharacterized protein</fullName>
    </submittedName>
</protein>
<sequence>MRALFHRGRHRANKFSHTVADVKRCLDAEKTAVAEHEEHRQHVADLVLAGRWAEVWGTNR</sequence>